<evidence type="ECO:0000313" key="8">
    <source>
        <dbReference type="Proteomes" id="UP000647133"/>
    </source>
</evidence>
<comment type="caution">
    <text evidence="7">The sequence shown here is derived from an EMBL/GenBank/DDBJ whole genome shotgun (WGS) entry which is preliminary data.</text>
</comment>
<dbReference type="RefSeq" id="WP_192009877.1">
    <property type="nucleotide sequence ID" value="NZ_JACYTQ010000003.1"/>
</dbReference>
<evidence type="ECO:0000256" key="3">
    <source>
        <dbReference type="ARBA" id="ARBA00022989"/>
    </source>
</evidence>
<comment type="subcellular location">
    <subcellularLocation>
        <location evidence="1">Membrane</location>
        <topology evidence="1">Multi-pass membrane protein</topology>
    </subcellularLocation>
</comment>
<feature type="transmembrane region" description="Helical" evidence="5">
    <location>
        <begin position="107"/>
        <end position="128"/>
    </location>
</feature>
<name>A0ABR9AJK7_9BACT</name>
<feature type="transmembrane region" description="Helical" evidence="5">
    <location>
        <begin position="134"/>
        <end position="154"/>
    </location>
</feature>
<keyword evidence="4 5" id="KW-0472">Membrane</keyword>
<proteinExistence type="predicted"/>
<keyword evidence="8" id="KW-1185">Reference proteome</keyword>
<evidence type="ECO:0000256" key="5">
    <source>
        <dbReference type="SAM" id="Phobius"/>
    </source>
</evidence>
<evidence type="ECO:0000256" key="1">
    <source>
        <dbReference type="ARBA" id="ARBA00004141"/>
    </source>
</evidence>
<dbReference type="Proteomes" id="UP000647133">
    <property type="component" value="Unassembled WGS sequence"/>
</dbReference>
<protein>
    <submittedName>
        <fullName evidence="7">GtrA family protein</fullName>
    </submittedName>
</protein>
<feature type="domain" description="GtrA/DPMS transmembrane" evidence="6">
    <location>
        <begin position="31"/>
        <end position="160"/>
    </location>
</feature>
<evidence type="ECO:0000259" key="6">
    <source>
        <dbReference type="Pfam" id="PF04138"/>
    </source>
</evidence>
<keyword evidence="2 5" id="KW-0812">Transmembrane</keyword>
<dbReference type="InterPro" id="IPR007267">
    <property type="entry name" value="GtrA_DPMS_TM"/>
</dbReference>
<evidence type="ECO:0000256" key="4">
    <source>
        <dbReference type="ARBA" id="ARBA00023136"/>
    </source>
</evidence>
<evidence type="ECO:0000313" key="7">
    <source>
        <dbReference type="EMBL" id="MBD8488981.1"/>
    </source>
</evidence>
<dbReference type="Pfam" id="PF04138">
    <property type="entry name" value="GtrA_DPMS_TM"/>
    <property type="match status" value="1"/>
</dbReference>
<sequence>MDLYLRTGIERFLELCYPLFKKVLPFQVYAYMAVGGINTALNILLFIIFFQWGLPIEGFVVLGYSLASYSVALVLAFMITVPTGFWFSKCFAFKIAGNNGTKTIAQLGKYFIVVLQGLGSDYVLLKLLVEFGDVYPTVAKVLSTAIVLVVNYLLQKHFTFRTNIQH</sequence>
<evidence type="ECO:0000256" key="2">
    <source>
        <dbReference type="ARBA" id="ARBA00022692"/>
    </source>
</evidence>
<feature type="transmembrane region" description="Helical" evidence="5">
    <location>
        <begin position="28"/>
        <end position="54"/>
    </location>
</feature>
<feature type="transmembrane region" description="Helical" evidence="5">
    <location>
        <begin position="66"/>
        <end position="87"/>
    </location>
</feature>
<keyword evidence="3 5" id="KW-1133">Transmembrane helix</keyword>
<gene>
    <name evidence="7" type="ORF">IFO69_09515</name>
</gene>
<dbReference type="EMBL" id="JACYTQ010000003">
    <property type="protein sequence ID" value="MBD8488981.1"/>
    <property type="molecule type" value="Genomic_DNA"/>
</dbReference>
<accession>A0ABR9AJK7</accession>
<organism evidence="7 8">
    <name type="scientific">Echinicola arenosa</name>
    <dbReference type="NCBI Taxonomy" id="2774144"/>
    <lineage>
        <taxon>Bacteria</taxon>
        <taxon>Pseudomonadati</taxon>
        <taxon>Bacteroidota</taxon>
        <taxon>Cytophagia</taxon>
        <taxon>Cytophagales</taxon>
        <taxon>Cyclobacteriaceae</taxon>
        <taxon>Echinicola</taxon>
    </lineage>
</organism>
<reference evidence="7 8" key="1">
    <citation type="submission" date="2020-09" db="EMBL/GenBank/DDBJ databases">
        <title>Echinicola sp. CAU 1574 isolated from sand of Sido Beach.</title>
        <authorList>
            <person name="Kim W."/>
        </authorList>
    </citation>
    <scope>NUCLEOTIDE SEQUENCE [LARGE SCALE GENOMIC DNA]</scope>
    <source>
        <strain evidence="7 8">CAU 1574</strain>
    </source>
</reference>